<dbReference type="GO" id="GO:0000978">
    <property type="term" value="F:RNA polymerase II cis-regulatory region sequence-specific DNA binding"/>
    <property type="evidence" value="ECO:0007669"/>
    <property type="project" value="TreeGrafter"/>
</dbReference>
<keyword evidence="3" id="KW-1185">Reference proteome</keyword>
<dbReference type="PRINTS" id="PR00267">
    <property type="entry name" value="INTFRNREGFCT"/>
</dbReference>
<dbReference type="Gene3D" id="2.60.200.10">
    <property type="match status" value="1"/>
</dbReference>
<dbReference type="CDD" id="cd00103">
    <property type="entry name" value="IRF"/>
    <property type="match status" value="1"/>
</dbReference>
<dbReference type="InterPro" id="IPR019471">
    <property type="entry name" value="Interferon_reg_factor-3"/>
</dbReference>
<dbReference type="Gene3D" id="1.10.10.10">
    <property type="entry name" value="Winged helix-like DNA-binding domain superfamily/Winged helix DNA-binding domain"/>
    <property type="match status" value="1"/>
</dbReference>
<accession>A0A8C4X3B8</accession>
<dbReference type="PROSITE" id="PS51507">
    <property type="entry name" value="IRF_2"/>
    <property type="match status" value="1"/>
</dbReference>
<dbReference type="GO" id="GO:0000981">
    <property type="term" value="F:DNA-binding transcription factor activity, RNA polymerase II-specific"/>
    <property type="evidence" value="ECO:0007669"/>
    <property type="project" value="TreeGrafter"/>
</dbReference>
<dbReference type="GO" id="GO:0045893">
    <property type="term" value="P:positive regulation of DNA-templated transcription"/>
    <property type="evidence" value="ECO:0007669"/>
    <property type="project" value="UniProtKB-ARBA"/>
</dbReference>
<dbReference type="InterPro" id="IPR017855">
    <property type="entry name" value="SMAD-like_dom_sf"/>
</dbReference>
<dbReference type="Ensembl" id="ENSECRT00000002447.1">
    <property type="protein sequence ID" value="ENSECRP00000002417.1"/>
    <property type="gene ID" value="ENSECRG00000001653.1"/>
</dbReference>
<dbReference type="Pfam" id="PF00605">
    <property type="entry name" value="IRF"/>
    <property type="match status" value="1"/>
</dbReference>
<dbReference type="Proteomes" id="UP000694620">
    <property type="component" value="Chromosome 2"/>
</dbReference>
<dbReference type="AlphaFoldDB" id="A0A8C4X3B8"/>
<organism evidence="2 3">
    <name type="scientific">Erpetoichthys calabaricus</name>
    <name type="common">Rope fish</name>
    <name type="synonym">Calamoichthys calabaricus</name>
    <dbReference type="NCBI Taxonomy" id="27687"/>
    <lineage>
        <taxon>Eukaryota</taxon>
        <taxon>Metazoa</taxon>
        <taxon>Chordata</taxon>
        <taxon>Craniata</taxon>
        <taxon>Vertebrata</taxon>
        <taxon>Euteleostomi</taxon>
        <taxon>Actinopterygii</taxon>
        <taxon>Polypteriformes</taxon>
        <taxon>Polypteridae</taxon>
        <taxon>Erpetoichthys</taxon>
    </lineage>
</organism>
<sequence>MQSNRTRPQFSCWLIEQINSNGYPGLFWLDRVTFRIPWKHISRMDCSEEDCAIFKAWAVTSGKIHEYPESKAKWKTQFRCILRSLKCFRKIEDHSKDSDDPHKVYQIVEDINVENAELPQSNIHAHLPLPMNFQMVSPAVNQPVNTEQETFQQFGMLNLSNTQAELPIGVSSQNASPILFSEQFAESTPANPVHVPQNEMPQEPATSQYAMGNFQFAGPSPHDMEVTITYRGRTVLQTTVCGPKVQLHYNCEGNAIVTQSQVCFPSTDGMTDRKQIQSTNTLLDNIQRGLLLEIRNKSIYATRLSKCCIYMSDPSAPPNTIGGSFKLSQNEEVQLLDFSKYFLEIKNYCDHEGHSPDYTIYLCFGEKYPDNKPNERKLIIVKIVPLMYKYLYEVAQLSGASSLRSNPSLQISCDPENDLYNLIQSYLNSGMDFTNY</sequence>
<dbReference type="GO" id="GO:0002376">
    <property type="term" value="P:immune system process"/>
    <property type="evidence" value="ECO:0007669"/>
    <property type="project" value="TreeGrafter"/>
</dbReference>
<name>A0A8C4X3B8_ERPCA</name>
<dbReference type="Pfam" id="PF10401">
    <property type="entry name" value="IRF-3"/>
    <property type="match status" value="1"/>
</dbReference>
<dbReference type="SUPFAM" id="SSF46785">
    <property type="entry name" value="Winged helix' DNA-binding domain"/>
    <property type="match status" value="1"/>
</dbReference>
<dbReference type="InterPro" id="IPR008984">
    <property type="entry name" value="SMAD_FHA_dom_sf"/>
</dbReference>
<dbReference type="GO" id="GO:0005634">
    <property type="term" value="C:nucleus"/>
    <property type="evidence" value="ECO:0007669"/>
    <property type="project" value="TreeGrafter"/>
</dbReference>
<evidence type="ECO:0000259" key="1">
    <source>
        <dbReference type="PROSITE" id="PS51507"/>
    </source>
</evidence>
<dbReference type="InterPro" id="IPR036390">
    <property type="entry name" value="WH_DNA-bd_sf"/>
</dbReference>
<dbReference type="InterPro" id="IPR036388">
    <property type="entry name" value="WH-like_DNA-bd_sf"/>
</dbReference>
<proteinExistence type="predicted"/>
<dbReference type="GeneTree" id="ENSGT00940000160931"/>
<gene>
    <name evidence="2" type="primary">irf7</name>
</gene>
<protein>
    <submittedName>
        <fullName evidence="2">Interferon regulatory factor 7</fullName>
    </submittedName>
</protein>
<dbReference type="InterPro" id="IPR001346">
    <property type="entry name" value="Interferon_reg_fact_DNA-bd_dom"/>
</dbReference>
<reference evidence="2" key="3">
    <citation type="submission" date="2025-09" db="UniProtKB">
        <authorList>
            <consortium name="Ensembl"/>
        </authorList>
    </citation>
    <scope>IDENTIFICATION</scope>
</reference>
<dbReference type="SMART" id="SM01243">
    <property type="entry name" value="IRF-3"/>
    <property type="match status" value="1"/>
</dbReference>
<reference evidence="2" key="1">
    <citation type="submission" date="2021-06" db="EMBL/GenBank/DDBJ databases">
        <authorList>
            <consortium name="Wellcome Sanger Institute Data Sharing"/>
        </authorList>
    </citation>
    <scope>NUCLEOTIDE SEQUENCE [LARGE SCALE GENOMIC DNA]</scope>
</reference>
<evidence type="ECO:0000313" key="3">
    <source>
        <dbReference type="Proteomes" id="UP000694620"/>
    </source>
</evidence>
<dbReference type="SMART" id="SM00348">
    <property type="entry name" value="IRF"/>
    <property type="match status" value="1"/>
</dbReference>
<dbReference type="SUPFAM" id="SSF49879">
    <property type="entry name" value="SMAD/FHA domain"/>
    <property type="match status" value="1"/>
</dbReference>
<feature type="domain" description="IRF tryptophan pentad repeat" evidence="1">
    <location>
        <begin position="7"/>
        <end position="109"/>
    </location>
</feature>
<evidence type="ECO:0000313" key="2">
    <source>
        <dbReference type="Ensembl" id="ENSECRP00000002417.1"/>
    </source>
</evidence>
<dbReference type="PANTHER" id="PTHR11949:SF2">
    <property type="entry name" value="INTERFERON REGULATORY FACTOR 7"/>
    <property type="match status" value="1"/>
</dbReference>
<dbReference type="PANTHER" id="PTHR11949">
    <property type="entry name" value="INTERFERON REGULATORY FACTOR"/>
    <property type="match status" value="1"/>
</dbReference>
<reference evidence="2" key="2">
    <citation type="submission" date="2025-08" db="UniProtKB">
        <authorList>
            <consortium name="Ensembl"/>
        </authorList>
    </citation>
    <scope>IDENTIFICATION</scope>
</reference>